<evidence type="ECO:0000259" key="7">
    <source>
        <dbReference type="PROSITE" id="PS50850"/>
    </source>
</evidence>
<feature type="transmembrane region" description="Helical" evidence="6">
    <location>
        <begin position="58"/>
        <end position="76"/>
    </location>
</feature>
<feature type="transmembrane region" description="Helical" evidence="6">
    <location>
        <begin position="413"/>
        <end position="432"/>
    </location>
</feature>
<dbReference type="KEGG" id="kbs:EPA93_17165"/>
<dbReference type="InterPro" id="IPR005828">
    <property type="entry name" value="MFS_sugar_transport-like"/>
</dbReference>
<dbReference type="PANTHER" id="PTHR23511">
    <property type="entry name" value="SYNAPTIC VESICLE GLYCOPROTEIN 2"/>
    <property type="match status" value="1"/>
</dbReference>
<dbReference type="CDD" id="cd17316">
    <property type="entry name" value="MFS_SV2_like"/>
    <property type="match status" value="1"/>
</dbReference>
<dbReference type="OrthoDB" id="9787026at2"/>
<name>A0A4P6JR15_KTERU</name>
<evidence type="ECO:0000256" key="5">
    <source>
        <dbReference type="ARBA" id="ARBA00023136"/>
    </source>
</evidence>
<dbReference type="GO" id="GO:0005886">
    <property type="term" value="C:plasma membrane"/>
    <property type="evidence" value="ECO:0007669"/>
    <property type="project" value="UniProtKB-SubCell"/>
</dbReference>
<organism evidence="8 9">
    <name type="scientific">Ktedonosporobacter rubrisoli</name>
    <dbReference type="NCBI Taxonomy" id="2509675"/>
    <lineage>
        <taxon>Bacteria</taxon>
        <taxon>Bacillati</taxon>
        <taxon>Chloroflexota</taxon>
        <taxon>Ktedonobacteria</taxon>
        <taxon>Ktedonobacterales</taxon>
        <taxon>Ktedonosporobacteraceae</taxon>
        <taxon>Ktedonosporobacter</taxon>
    </lineage>
</organism>
<evidence type="ECO:0000256" key="1">
    <source>
        <dbReference type="ARBA" id="ARBA00004651"/>
    </source>
</evidence>
<feature type="transmembrane region" description="Helical" evidence="6">
    <location>
        <begin position="351"/>
        <end position="371"/>
    </location>
</feature>
<gene>
    <name evidence="8" type="ORF">EPA93_17165</name>
</gene>
<dbReference type="SUPFAM" id="SSF103473">
    <property type="entry name" value="MFS general substrate transporter"/>
    <property type="match status" value="1"/>
</dbReference>
<dbReference type="InterPro" id="IPR036259">
    <property type="entry name" value="MFS_trans_sf"/>
</dbReference>
<evidence type="ECO:0000256" key="6">
    <source>
        <dbReference type="SAM" id="Phobius"/>
    </source>
</evidence>
<dbReference type="Gene3D" id="1.20.1250.20">
    <property type="entry name" value="MFS general substrate transporter like domains"/>
    <property type="match status" value="1"/>
</dbReference>
<feature type="transmembrane region" description="Helical" evidence="6">
    <location>
        <begin position="88"/>
        <end position="107"/>
    </location>
</feature>
<evidence type="ECO:0000313" key="9">
    <source>
        <dbReference type="Proteomes" id="UP000290365"/>
    </source>
</evidence>
<feature type="transmembrane region" description="Helical" evidence="6">
    <location>
        <begin position="20"/>
        <end position="46"/>
    </location>
</feature>
<dbReference type="InterPro" id="IPR005829">
    <property type="entry name" value="Sugar_transporter_CS"/>
</dbReference>
<feature type="transmembrane region" description="Helical" evidence="6">
    <location>
        <begin position="323"/>
        <end position="345"/>
    </location>
</feature>
<feature type="transmembrane region" description="Helical" evidence="6">
    <location>
        <begin position="291"/>
        <end position="316"/>
    </location>
</feature>
<dbReference type="RefSeq" id="WP_129888685.1">
    <property type="nucleotide sequence ID" value="NZ_CP035758.1"/>
</dbReference>
<keyword evidence="3 6" id="KW-0812">Transmembrane</keyword>
<proteinExistence type="predicted"/>
<reference evidence="8 9" key="1">
    <citation type="submission" date="2019-01" db="EMBL/GenBank/DDBJ databases">
        <title>Ktedonosporobacter rubrisoli SCAWS-G2.</title>
        <authorList>
            <person name="Huang Y."/>
            <person name="Yan B."/>
        </authorList>
    </citation>
    <scope>NUCLEOTIDE SEQUENCE [LARGE SCALE GENOMIC DNA]</scope>
    <source>
        <strain evidence="8 9">SCAWS-G2</strain>
    </source>
</reference>
<evidence type="ECO:0000256" key="4">
    <source>
        <dbReference type="ARBA" id="ARBA00022989"/>
    </source>
</evidence>
<protein>
    <submittedName>
        <fullName evidence="8">MFS transporter</fullName>
    </submittedName>
</protein>
<dbReference type="AlphaFoldDB" id="A0A4P6JR15"/>
<dbReference type="Proteomes" id="UP000290365">
    <property type="component" value="Chromosome"/>
</dbReference>
<keyword evidence="5 6" id="KW-0472">Membrane</keyword>
<evidence type="ECO:0000313" key="8">
    <source>
        <dbReference type="EMBL" id="QBD77630.1"/>
    </source>
</evidence>
<dbReference type="PROSITE" id="PS50850">
    <property type="entry name" value="MFS"/>
    <property type="match status" value="1"/>
</dbReference>
<feature type="transmembrane region" description="Helical" evidence="6">
    <location>
        <begin position="383"/>
        <end position="407"/>
    </location>
</feature>
<feature type="domain" description="Major facilitator superfamily (MFS) profile" evidence="7">
    <location>
        <begin position="21"/>
        <end position="438"/>
    </location>
</feature>
<dbReference type="InterPro" id="IPR020846">
    <property type="entry name" value="MFS_dom"/>
</dbReference>
<dbReference type="PROSITE" id="PS00216">
    <property type="entry name" value="SUGAR_TRANSPORT_1"/>
    <property type="match status" value="1"/>
</dbReference>
<comment type="subcellular location">
    <subcellularLocation>
        <location evidence="1">Cell membrane</location>
        <topology evidence="1">Multi-pass membrane protein</topology>
    </subcellularLocation>
</comment>
<keyword evidence="2" id="KW-0813">Transport</keyword>
<dbReference type="Pfam" id="PF00083">
    <property type="entry name" value="Sugar_tr"/>
    <property type="match status" value="1"/>
</dbReference>
<evidence type="ECO:0000256" key="2">
    <source>
        <dbReference type="ARBA" id="ARBA00022448"/>
    </source>
</evidence>
<keyword evidence="9" id="KW-1185">Reference proteome</keyword>
<evidence type="ECO:0000256" key="3">
    <source>
        <dbReference type="ARBA" id="ARBA00022692"/>
    </source>
</evidence>
<dbReference type="EMBL" id="CP035758">
    <property type="protein sequence ID" value="QBD77630.1"/>
    <property type="molecule type" value="Genomic_DNA"/>
</dbReference>
<keyword evidence="4 6" id="KW-1133">Transmembrane helix</keyword>
<sequence>MATADEVIQNLPWRWNTQGLIFVICGLGFMFDAWEVVLTGFVIPLLATSDWHVSKLELGLFGSAGLIGMAVGAFAWGSIADLIGRKRAFMYTMLVYSIFSLLCALAPTYTLLLIFRFIAGLGLGGFIPVDYSVVSEFTPSKNRGTVLTALDVWWPIGGTLCGLVATLLAPYHNWRLLFGLMALPALMVFWVRTAIPESPLYLIRAGRREEARAVVQRLIERVKVTVPAWTLPEAAREASTTRTLFTQFRAIWSYNLKITAGSWLLFMSNLLLYYGVVTWLPTILVSEGYKAYAAFLVTTLLTAIGIVGVLVSAWLVEVIGRRWVVAVGGVLAAISMYIFTLQLHLPTMAQTWILVFGFTTELVLPAIQAYVPELYPTLLRGTGFGWASTMSRVCAGLVPIIFGSWLWPVFGLANTFGVIGLFVLVSIVWMWAAMPETKGKLLDHVGEEGVAVQVAEPALQYPQGGSSEEGGSY</sequence>
<feature type="transmembrane region" description="Helical" evidence="6">
    <location>
        <begin position="146"/>
        <end position="168"/>
    </location>
</feature>
<dbReference type="GO" id="GO:0022857">
    <property type="term" value="F:transmembrane transporter activity"/>
    <property type="evidence" value="ECO:0007669"/>
    <property type="project" value="InterPro"/>
</dbReference>
<dbReference type="PANTHER" id="PTHR23511:SF34">
    <property type="entry name" value="SYNAPTIC VESICLE GLYCOPROTEIN 2"/>
    <property type="match status" value="1"/>
</dbReference>
<feature type="transmembrane region" description="Helical" evidence="6">
    <location>
        <begin position="263"/>
        <end position="285"/>
    </location>
</feature>
<accession>A0A4P6JR15</accession>